<evidence type="ECO:0000313" key="4">
    <source>
        <dbReference type="Proteomes" id="UP001241748"/>
    </source>
</evidence>
<evidence type="ECO:0000256" key="2">
    <source>
        <dbReference type="SAM" id="Phobius"/>
    </source>
</evidence>
<sequence length="389" mass="43690">MKKSEWSDKQLEELLRQMPKIHDNRNPRDIYQNLSIKKRKRPAWLIPGFAAAAALLLFFLLVPKMLNGTQNSFDSAKQEESSSEAKMSQSDDHSSLLMKKEDSKSGSEPEMRITEINKNALYDNEVGDGTVITYWIPDSQAQNLVPISIVVTPDNNKNWLTIFTESMELLNEEEWGLADYYPLNAKLELDETKNTVIVDVPKNHPYGQGSTAEINFITTLKNNIASNSNVNKILLKTDGQPGVELGNYGVLEEIEVKPEGKHAYFFYKPDGMDTTYLVPSTDTYLDINAALEAMKTDQQEQALKASLIPSFPIKDVTAKENKLIITLDENAAMENSQETVNSYEAILLTAKEFGIDTITIVNAPIQLLGPFDLTKEMKVPLAPNLRQIQ</sequence>
<keyword evidence="2" id="KW-0472">Membrane</keyword>
<gene>
    <name evidence="3" type="ORF">P5G62_002935</name>
</gene>
<evidence type="ECO:0000256" key="1">
    <source>
        <dbReference type="SAM" id="MobiDB-lite"/>
    </source>
</evidence>
<evidence type="ECO:0000313" key="3">
    <source>
        <dbReference type="EMBL" id="MFB3166096.1"/>
    </source>
</evidence>
<keyword evidence="4" id="KW-1185">Reference proteome</keyword>
<keyword evidence="2" id="KW-0812">Transmembrane</keyword>
<evidence type="ECO:0008006" key="5">
    <source>
        <dbReference type="Google" id="ProtNLM"/>
    </source>
</evidence>
<keyword evidence="2" id="KW-1133">Transmembrane helix</keyword>
<protein>
    <recommendedName>
        <fullName evidence="5">Negative regulator of sigma-X activity</fullName>
    </recommendedName>
</protein>
<accession>A0ABV4YMM9</accession>
<dbReference type="EMBL" id="JAROBZ020000001">
    <property type="protein sequence ID" value="MFB3166096.1"/>
    <property type="molecule type" value="Genomic_DNA"/>
</dbReference>
<reference evidence="3 4" key="1">
    <citation type="submission" date="2024-05" db="EMBL/GenBank/DDBJ databases">
        <authorList>
            <person name="Venkateswaran K."/>
        </authorList>
    </citation>
    <scope>NUCLEOTIDE SEQUENCE [LARGE SCALE GENOMIC DNA]</scope>
    <source>
        <strain evidence="3 4">179-C4-2-HS</strain>
    </source>
</reference>
<name>A0ABV4YMM9_9BACI</name>
<feature type="transmembrane region" description="Helical" evidence="2">
    <location>
        <begin position="43"/>
        <end position="62"/>
    </location>
</feature>
<dbReference type="Proteomes" id="UP001241748">
    <property type="component" value="Unassembled WGS sequence"/>
</dbReference>
<proteinExistence type="predicted"/>
<organism evidence="3 4">
    <name type="scientific">Neobacillus driksii</name>
    <dbReference type="NCBI Taxonomy" id="3035913"/>
    <lineage>
        <taxon>Bacteria</taxon>
        <taxon>Bacillati</taxon>
        <taxon>Bacillota</taxon>
        <taxon>Bacilli</taxon>
        <taxon>Bacillales</taxon>
        <taxon>Bacillaceae</taxon>
        <taxon>Neobacillus</taxon>
    </lineage>
</organism>
<dbReference type="RefSeq" id="WP_306073529.1">
    <property type="nucleotide sequence ID" value="NZ_JAROBZ020000001.1"/>
</dbReference>
<feature type="compositionally biased region" description="Basic and acidic residues" evidence="1">
    <location>
        <begin position="89"/>
        <end position="111"/>
    </location>
</feature>
<feature type="region of interest" description="Disordered" evidence="1">
    <location>
        <begin position="73"/>
        <end position="111"/>
    </location>
</feature>
<comment type="caution">
    <text evidence="3">The sequence shown here is derived from an EMBL/GenBank/DDBJ whole genome shotgun (WGS) entry which is preliminary data.</text>
</comment>